<dbReference type="EMBL" id="KE747833">
    <property type="protein sequence ID" value="RMZ72464.1"/>
    <property type="molecule type" value="Genomic_DNA"/>
</dbReference>
<keyword evidence="2" id="KW-1185">Reference proteome</keyword>
<gene>
    <name evidence="1" type="ORF">GMOD_00007457</name>
</gene>
<reference evidence="1 2" key="1">
    <citation type="journal article" date="2014" name="PLoS ONE">
        <title>De novo Genome Assembly of the Fungal Plant Pathogen Pyrenophora semeniperda.</title>
        <authorList>
            <person name="Soliai M.M."/>
            <person name="Meyer S.E."/>
            <person name="Udall J.A."/>
            <person name="Elzinga D.E."/>
            <person name="Hermansen R.A."/>
            <person name="Bodily P.M."/>
            <person name="Hart A.A."/>
            <person name="Coleman C.E."/>
        </authorList>
    </citation>
    <scope>NUCLEOTIDE SEQUENCE [LARGE SCALE GENOMIC DNA]</scope>
    <source>
        <strain evidence="1 2">CCB06</strain>
        <tissue evidence="1">Mycelium</tissue>
    </source>
</reference>
<name>A0A3M7MDL5_9PLEO</name>
<proteinExistence type="predicted"/>
<protein>
    <submittedName>
        <fullName evidence="1">Type I inositol trisphosphate 5-phosphatase 2</fullName>
    </submittedName>
</protein>
<dbReference type="Proteomes" id="UP000265663">
    <property type="component" value="Unassembled WGS sequence"/>
</dbReference>
<sequence>MSRPLWLYCHDPGAYAYAQCAAAAEHLKFDVSFESAKWNIVVDRRHITKGLFANSTKTDGLPCITNMAMELHNGKSIQGAFACRFQVRDAQGEAPSLSVCRIGQ</sequence>
<dbReference type="AlphaFoldDB" id="A0A3M7MDL5"/>
<accession>A0A3M7MDL5</accession>
<evidence type="ECO:0000313" key="2">
    <source>
        <dbReference type="Proteomes" id="UP000265663"/>
    </source>
</evidence>
<evidence type="ECO:0000313" key="1">
    <source>
        <dbReference type="EMBL" id="RMZ72464.1"/>
    </source>
</evidence>
<organism evidence="1 2">
    <name type="scientific">Pyrenophora seminiperda CCB06</name>
    <dbReference type="NCBI Taxonomy" id="1302712"/>
    <lineage>
        <taxon>Eukaryota</taxon>
        <taxon>Fungi</taxon>
        <taxon>Dikarya</taxon>
        <taxon>Ascomycota</taxon>
        <taxon>Pezizomycotina</taxon>
        <taxon>Dothideomycetes</taxon>
        <taxon>Pleosporomycetidae</taxon>
        <taxon>Pleosporales</taxon>
        <taxon>Pleosporineae</taxon>
        <taxon>Pleosporaceae</taxon>
        <taxon>Pyrenophora</taxon>
    </lineage>
</organism>